<evidence type="ECO:0000313" key="2">
    <source>
        <dbReference type="Proteomes" id="UP000595481"/>
    </source>
</evidence>
<keyword evidence="2" id="KW-1185">Reference proteome</keyword>
<proteinExistence type="predicted"/>
<organism evidence="1 2">
    <name type="scientific">Aeromonas jandaei</name>
    <dbReference type="NCBI Taxonomy" id="650"/>
    <lineage>
        <taxon>Bacteria</taxon>
        <taxon>Pseudomonadati</taxon>
        <taxon>Pseudomonadota</taxon>
        <taxon>Gammaproteobacteria</taxon>
        <taxon>Aeromonadales</taxon>
        <taxon>Aeromonadaceae</taxon>
        <taxon>Aeromonas</taxon>
    </lineage>
</organism>
<dbReference type="GeneID" id="69550506"/>
<gene>
    <name evidence="1" type="ORF">I6H43_04455</name>
</gene>
<sequence length="246" mass="28311">MGWDITYHPISKEEVHLIYFKGLQDLEHYKTIASQFGVDDFYTEQLKSRFAEARTIEKDLPFNKGHAFYIAIISGFLRKHHYLRGAAFSFLADDKLMSRYVSDWKQLVPEDFKNCVFDNRLTENYCGGVFLSNEALKALRSDYSCNSAVRDKLDDVFSHGRLDIFWRAVDDAIENDLALVEATEIVEPNPLDLNSTRSLTNLFNCYPDGALLYAEASLEQLAQIESMTEPVTQEKKKGFFARLFGR</sequence>
<dbReference type="EMBL" id="CP066092">
    <property type="protein sequence ID" value="QQB20793.1"/>
    <property type="molecule type" value="Genomic_DNA"/>
</dbReference>
<reference evidence="1 2" key="1">
    <citation type="submission" date="2020-12" db="EMBL/GenBank/DDBJ databases">
        <title>FDA dAtabase for Regulatory Grade micrObial Sequences (FDA-ARGOS): Supporting development and validation of Infectious Disease Dx tests.</title>
        <authorList>
            <person name="Sproer C."/>
            <person name="Gronow S."/>
            <person name="Severitt S."/>
            <person name="Schroder I."/>
            <person name="Tallon L."/>
            <person name="Sadzewicz L."/>
            <person name="Zhao X."/>
            <person name="Boylan J."/>
            <person name="Ott S."/>
            <person name="Bowen H."/>
            <person name="Vavikolanu K."/>
            <person name="Mehta A."/>
            <person name="Aluvathingal J."/>
            <person name="Nadendla S."/>
            <person name="Lowell S."/>
            <person name="Myers T."/>
            <person name="Yan Y."/>
            <person name="Sichtig H."/>
        </authorList>
    </citation>
    <scope>NUCLEOTIDE SEQUENCE [LARGE SCALE GENOMIC DNA]</scope>
    <source>
        <strain evidence="1 2">FDAARGOS_986</strain>
    </source>
</reference>
<accession>A0A7T4ABG8</accession>
<dbReference type="RefSeq" id="WP_082035526.1">
    <property type="nucleotide sequence ID" value="NZ_CAWMFX010000052.1"/>
</dbReference>
<dbReference type="Proteomes" id="UP000595481">
    <property type="component" value="Chromosome"/>
</dbReference>
<evidence type="ECO:0000313" key="1">
    <source>
        <dbReference type="EMBL" id="QQB20793.1"/>
    </source>
</evidence>
<protein>
    <submittedName>
        <fullName evidence="1">Uncharacterized protein</fullName>
    </submittedName>
</protein>
<name>A0A7T4ABG8_AERJA</name>